<gene>
    <name evidence="1" type="ORF">CPELLU_LOCUS18902</name>
</gene>
<feature type="non-terminal residue" evidence="1">
    <location>
        <position position="1"/>
    </location>
</feature>
<evidence type="ECO:0000313" key="2">
    <source>
        <dbReference type="Proteomes" id="UP000789759"/>
    </source>
</evidence>
<reference evidence="1" key="1">
    <citation type="submission" date="2021-06" db="EMBL/GenBank/DDBJ databases">
        <authorList>
            <person name="Kallberg Y."/>
            <person name="Tangrot J."/>
            <person name="Rosling A."/>
        </authorList>
    </citation>
    <scope>NUCLEOTIDE SEQUENCE</scope>
    <source>
        <strain evidence="1">FL966</strain>
    </source>
</reference>
<dbReference type="Proteomes" id="UP000789759">
    <property type="component" value="Unassembled WGS sequence"/>
</dbReference>
<dbReference type="AlphaFoldDB" id="A0A9N9K8H3"/>
<protein>
    <submittedName>
        <fullName evidence="1">21475_t:CDS:1</fullName>
    </submittedName>
</protein>
<organism evidence="1 2">
    <name type="scientific">Cetraspora pellucida</name>
    <dbReference type="NCBI Taxonomy" id="1433469"/>
    <lineage>
        <taxon>Eukaryota</taxon>
        <taxon>Fungi</taxon>
        <taxon>Fungi incertae sedis</taxon>
        <taxon>Mucoromycota</taxon>
        <taxon>Glomeromycotina</taxon>
        <taxon>Glomeromycetes</taxon>
        <taxon>Diversisporales</taxon>
        <taxon>Gigasporaceae</taxon>
        <taxon>Cetraspora</taxon>
    </lineage>
</organism>
<keyword evidence="2" id="KW-1185">Reference proteome</keyword>
<name>A0A9N9K8H3_9GLOM</name>
<evidence type="ECO:0000313" key="1">
    <source>
        <dbReference type="EMBL" id="CAG8813382.1"/>
    </source>
</evidence>
<dbReference type="EMBL" id="CAJVQA010040834">
    <property type="protein sequence ID" value="CAG8813382.1"/>
    <property type="molecule type" value="Genomic_DNA"/>
</dbReference>
<accession>A0A9N9K8H3</accession>
<proteinExistence type="predicted"/>
<comment type="caution">
    <text evidence="1">The sequence shown here is derived from an EMBL/GenBank/DDBJ whole genome shotgun (WGS) entry which is preliminary data.</text>
</comment>
<sequence>KNKVELELDDDDIEIIIGKKFSKHYFLNLSQKKLKEKLEEHGMQLGPAYTIAMLVKKLKSEAQDK</sequence>